<dbReference type="EMBL" id="GGEC01081703">
    <property type="protein sequence ID" value="MBX62187.1"/>
    <property type="molecule type" value="Transcribed_RNA"/>
</dbReference>
<accession>A0A2P2Q5C1</accession>
<name>A0A2P2Q5C1_RHIMU</name>
<evidence type="ECO:0000313" key="1">
    <source>
        <dbReference type="EMBL" id="MBX62187.1"/>
    </source>
</evidence>
<sequence length="57" mass="6405">MHKSFHKNICNGGGADSRLCRHHVLKDKGFDVSHFLPDPSPSSPDRAFAYTHILPVY</sequence>
<proteinExistence type="predicted"/>
<dbReference type="AlphaFoldDB" id="A0A2P2Q5C1"/>
<protein>
    <submittedName>
        <fullName evidence="1">Uncharacterized protein</fullName>
    </submittedName>
</protein>
<reference evidence="1" key="1">
    <citation type="submission" date="2018-02" db="EMBL/GenBank/DDBJ databases">
        <title>Rhizophora mucronata_Transcriptome.</title>
        <authorList>
            <person name="Meera S.P."/>
            <person name="Sreeshan A."/>
            <person name="Augustine A."/>
        </authorList>
    </citation>
    <scope>NUCLEOTIDE SEQUENCE</scope>
    <source>
        <tissue evidence="1">Leaf</tissue>
    </source>
</reference>
<organism evidence="1">
    <name type="scientific">Rhizophora mucronata</name>
    <name type="common">Asiatic mangrove</name>
    <dbReference type="NCBI Taxonomy" id="61149"/>
    <lineage>
        <taxon>Eukaryota</taxon>
        <taxon>Viridiplantae</taxon>
        <taxon>Streptophyta</taxon>
        <taxon>Embryophyta</taxon>
        <taxon>Tracheophyta</taxon>
        <taxon>Spermatophyta</taxon>
        <taxon>Magnoliopsida</taxon>
        <taxon>eudicotyledons</taxon>
        <taxon>Gunneridae</taxon>
        <taxon>Pentapetalae</taxon>
        <taxon>rosids</taxon>
        <taxon>fabids</taxon>
        <taxon>Malpighiales</taxon>
        <taxon>Rhizophoraceae</taxon>
        <taxon>Rhizophora</taxon>
    </lineage>
</organism>